<dbReference type="RefSeq" id="WP_106930256.1">
    <property type="nucleotide sequence ID" value="NZ_CABMMU010000024.1"/>
</dbReference>
<feature type="transmembrane region" description="Helical" evidence="1">
    <location>
        <begin position="257"/>
        <end position="276"/>
    </location>
</feature>
<feature type="transmembrane region" description="Helical" evidence="1">
    <location>
        <begin position="229"/>
        <end position="251"/>
    </location>
</feature>
<feature type="transmembrane region" description="Helical" evidence="1">
    <location>
        <begin position="395"/>
        <end position="414"/>
    </location>
</feature>
<protein>
    <recommendedName>
        <fullName evidence="4">DUF676 domain-containing protein</fullName>
    </recommendedName>
</protein>
<proteinExistence type="predicted"/>
<feature type="transmembrane region" description="Helical" evidence="1">
    <location>
        <begin position="7"/>
        <end position="34"/>
    </location>
</feature>
<dbReference type="Gene3D" id="3.40.50.1820">
    <property type="entry name" value="alpha/beta hydrolase"/>
    <property type="match status" value="1"/>
</dbReference>
<evidence type="ECO:0000313" key="3">
    <source>
        <dbReference type="Proteomes" id="UP000240892"/>
    </source>
</evidence>
<comment type="caution">
    <text evidence="2">The sequence shown here is derived from an EMBL/GenBank/DDBJ whole genome shotgun (WGS) entry which is preliminary data.</text>
</comment>
<keyword evidence="1" id="KW-1133">Transmembrane helix</keyword>
<evidence type="ECO:0000256" key="1">
    <source>
        <dbReference type="SAM" id="Phobius"/>
    </source>
</evidence>
<accession>A0A2T2XWU7</accession>
<feature type="transmembrane region" description="Helical" evidence="1">
    <location>
        <begin position="54"/>
        <end position="78"/>
    </location>
</feature>
<evidence type="ECO:0000313" key="2">
    <source>
        <dbReference type="EMBL" id="PSR44746.1"/>
    </source>
</evidence>
<gene>
    <name evidence="2" type="ORF">C8256_21540</name>
</gene>
<keyword evidence="1" id="KW-0472">Membrane</keyword>
<dbReference type="Proteomes" id="UP000240892">
    <property type="component" value="Unassembled WGS sequence"/>
</dbReference>
<dbReference type="AlphaFoldDB" id="A0A2T2XWU7"/>
<feature type="transmembrane region" description="Helical" evidence="1">
    <location>
        <begin position="345"/>
        <end position="362"/>
    </location>
</feature>
<feature type="transmembrane region" description="Helical" evidence="1">
    <location>
        <begin position="368"/>
        <end position="388"/>
    </location>
</feature>
<dbReference type="EMBL" id="PYHO01000024">
    <property type="protein sequence ID" value="PSR44746.1"/>
    <property type="molecule type" value="Genomic_DNA"/>
</dbReference>
<evidence type="ECO:0008006" key="4">
    <source>
        <dbReference type="Google" id="ProtNLM"/>
    </source>
</evidence>
<dbReference type="InterPro" id="IPR029058">
    <property type="entry name" value="AB_hydrolase_fold"/>
</dbReference>
<keyword evidence="3" id="KW-1185">Reference proteome</keyword>
<keyword evidence="1" id="KW-0812">Transmembrane</keyword>
<sequence length="500" mass="54980">MLAGAPFSVLVTIIITGILLAPIMLFATSCLYFLCRHYKGSALYILKTLAIGLLTLPVALLILMLAVGYLFLTIYFNAKQWSKRLYRRVTPARADKIPDGTISDEDIGASTIIIHLVHGTFETEASWTKPGSAMRQAIADKLPTAKFMRFCWSGANTPKARTLAAKELAAKIERSPSQHHYIIAHSHGGNIVREMSHTYPNIAGKVRGACLLSTPFLYRKTLSRSAGKLLSTNVFGFTFAVMLPIAVIAEIIGITDYIFLALAVPLAALLEIGLTARCRKSYANEAESEAENDSVNYRRVAIFHAIGDEADSALRFASFAHESCFGVLAQLNAASREAHKNRHTPFILSYLIFILLSLYNAAVGQFDWLAVFLIGAISVGLTHLYTVIKKKQEMANILITAALPINIFSFWLAAAKALAYGDWRLIFCPEMFVSSSETPTGSHVIEKLAPASDAEMVHSTHSHPEAVLNVAHWLADCVTPVRCQHEIDCDRCGETLRHSR</sequence>
<organism evidence="2 3">
    <name type="scientific">Kluyvera genomosp. 2</name>
    <dbReference type="NCBI Taxonomy" id="2774054"/>
    <lineage>
        <taxon>Bacteria</taxon>
        <taxon>Pseudomonadati</taxon>
        <taxon>Pseudomonadota</taxon>
        <taxon>Gammaproteobacteria</taxon>
        <taxon>Enterobacterales</taxon>
        <taxon>Enterobacteriaceae</taxon>
        <taxon>Kluyvera</taxon>
    </lineage>
</organism>
<dbReference type="SUPFAM" id="SSF53474">
    <property type="entry name" value="alpha/beta-Hydrolases"/>
    <property type="match status" value="1"/>
</dbReference>
<reference evidence="2 3" key="1">
    <citation type="submission" date="2018-03" db="EMBL/GenBank/DDBJ databases">
        <title>First report of an OXA-48+CTX-M-M-producing Kluyvera ascorbata clone recovered from patients admitted in a University Hospital in Madrid, Spain.</title>
        <authorList>
            <person name="Hernandez-Garcia M."/>
            <person name="Leon-Sampedro R."/>
            <person name="Perez-Viso B."/>
            <person name="Morosini M.I."/>
            <person name="Lopez-Fresnena N."/>
            <person name="Coque T.M."/>
            <person name="Bonten M."/>
            <person name="Malhotra-Kumar S."/>
            <person name="Ruiz-Garbajosa P."/>
            <person name="Canton R."/>
        </authorList>
    </citation>
    <scope>NUCLEOTIDE SEQUENCE [LARGE SCALE GENOMIC DNA]</scope>
    <source>
        <strain evidence="2 3">KA2</strain>
    </source>
</reference>
<name>A0A2T2XWU7_9ENTR</name>